<dbReference type="Proteomes" id="UP000631114">
    <property type="component" value="Unassembled WGS sequence"/>
</dbReference>
<feature type="compositionally biased region" description="Basic and acidic residues" evidence="1">
    <location>
        <begin position="140"/>
        <end position="178"/>
    </location>
</feature>
<comment type="caution">
    <text evidence="2">The sequence shown here is derived from an EMBL/GenBank/DDBJ whole genome shotgun (WGS) entry which is preliminary data.</text>
</comment>
<dbReference type="EMBL" id="JADFTS010000004">
    <property type="protein sequence ID" value="KAF9610563.1"/>
    <property type="molecule type" value="Genomic_DNA"/>
</dbReference>
<proteinExistence type="predicted"/>
<name>A0A835I5W6_9MAGN</name>
<keyword evidence="3" id="KW-1185">Reference proteome</keyword>
<evidence type="ECO:0000313" key="2">
    <source>
        <dbReference type="EMBL" id="KAF9610563.1"/>
    </source>
</evidence>
<dbReference type="AlphaFoldDB" id="A0A835I5W6"/>
<sequence length="265" mass="30238">MEVSGTIIQDRVSTRKIQRIVAPSLTKEMPIKGLFDHPNRLSEEMVCCMKNIFISLADSSNMSSKSYSLDMHSSHIYSYGDHLDASLWSLYDWSAVSSKVHSPQRVMKFVENVFGFKLDQIYASNLNMHKDKNVEEEDKNAEGKDKNAEVEGKKAEEEDTKAEGKDKNAEEDVKEKVLSGETMEQDPMEKKEETIVEDKFVPAVEESRVSEEPAEKEPEVEEEKKPSDDDGFEMGTREEETIGDVGIGMRNFVDSALDYMVMRWR</sequence>
<organism evidence="2 3">
    <name type="scientific">Coptis chinensis</name>
    <dbReference type="NCBI Taxonomy" id="261450"/>
    <lineage>
        <taxon>Eukaryota</taxon>
        <taxon>Viridiplantae</taxon>
        <taxon>Streptophyta</taxon>
        <taxon>Embryophyta</taxon>
        <taxon>Tracheophyta</taxon>
        <taxon>Spermatophyta</taxon>
        <taxon>Magnoliopsida</taxon>
        <taxon>Ranunculales</taxon>
        <taxon>Ranunculaceae</taxon>
        <taxon>Coptidoideae</taxon>
        <taxon>Coptis</taxon>
    </lineage>
</organism>
<gene>
    <name evidence="2" type="ORF">IFM89_023263</name>
</gene>
<evidence type="ECO:0000256" key="1">
    <source>
        <dbReference type="SAM" id="MobiDB-lite"/>
    </source>
</evidence>
<dbReference type="OrthoDB" id="418495at2759"/>
<accession>A0A835I5W6</accession>
<feature type="compositionally biased region" description="Basic and acidic residues" evidence="1">
    <location>
        <begin position="187"/>
        <end position="228"/>
    </location>
</feature>
<feature type="region of interest" description="Disordered" evidence="1">
    <location>
        <begin position="133"/>
        <end position="239"/>
    </location>
</feature>
<protein>
    <submittedName>
        <fullName evidence="2">Uncharacterized protein</fullName>
    </submittedName>
</protein>
<reference evidence="2 3" key="1">
    <citation type="submission" date="2020-10" db="EMBL/GenBank/DDBJ databases">
        <title>The Coptis chinensis genome and diversification of protoberbering-type alkaloids.</title>
        <authorList>
            <person name="Wang B."/>
            <person name="Shu S."/>
            <person name="Song C."/>
            <person name="Liu Y."/>
        </authorList>
    </citation>
    <scope>NUCLEOTIDE SEQUENCE [LARGE SCALE GENOMIC DNA]</scope>
    <source>
        <strain evidence="2">HL-2020</strain>
        <tissue evidence="2">Leaf</tissue>
    </source>
</reference>
<evidence type="ECO:0000313" key="3">
    <source>
        <dbReference type="Proteomes" id="UP000631114"/>
    </source>
</evidence>